<feature type="region of interest" description="Disordered" evidence="1">
    <location>
        <begin position="1"/>
        <end position="31"/>
    </location>
</feature>
<evidence type="ECO:0000313" key="3">
    <source>
        <dbReference type="EMBL" id="GFO39622.1"/>
    </source>
</evidence>
<dbReference type="InterPro" id="IPR028082">
    <property type="entry name" value="Peripla_BP_I"/>
</dbReference>
<proteinExistence type="predicted"/>
<keyword evidence="3" id="KW-0675">Receptor</keyword>
<keyword evidence="4" id="KW-1185">Reference proteome</keyword>
<dbReference type="EMBL" id="BLXT01007504">
    <property type="protein sequence ID" value="GFO39622.1"/>
    <property type="molecule type" value="Genomic_DNA"/>
</dbReference>
<evidence type="ECO:0000313" key="4">
    <source>
        <dbReference type="Proteomes" id="UP000735302"/>
    </source>
</evidence>
<dbReference type="AlphaFoldDB" id="A0AAV4D679"/>
<keyword evidence="2" id="KW-1133">Transmembrane helix</keyword>
<evidence type="ECO:0000256" key="2">
    <source>
        <dbReference type="SAM" id="Phobius"/>
    </source>
</evidence>
<keyword evidence="2" id="KW-0812">Transmembrane</keyword>
<keyword evidence="2" id="KW-0472">Membrane</keyword>
<dbReference type="Proteomes" id="UP000735302">
    <property type="component" value="Unassembled WGS sequence"/>
</dbReference>
<organism evidence="3 4">
    <name type="scientific">Plakobranchus ocellatus</name>
    <dbReference type="NCBI Taxonomy" id="259542"/>
    <lineage>
        <taxon>Eukaryota</taxon>
        <taxon>Metazoa</taxon>
        <taxon>Spiralia</taxon>
        <taxon>Lophotrochozoa</taxon>
        <taxon>Mollusca</taxon>
        <taxon>Gastropoda</taxon>
        <taxon>Heterobranchia</taxon>
        <taxon>Euthyneura</taxon>
        <taxon>Panpulmonata</taxon>
        <taxon>Sacoglossa</taxon>
        <taxon>Placobranchoidea</taxon>
        <taxon>Plakobranchidae</taxon>
        <taxon>Plakobranchus</taxon>
    </lineage>
</organism>
<dbReference type="SUPFAM" id="SSF53822">
    <property type="entry name" value="Periplasmic binding protein-like I"/>
    <property type="match status" value="1"/>
</dbReference>
<accession>A0AAV4D679</accession>
<reference evidence="3 4" key="1">
    <citation type="journal article" date="2021" name="Elife">
        <title>Chloroplast acquisition without the gene transfer in kleptoplastic sea slugs, Plakobranchus ocellatus.</title>
        <authorList>
            <person name="Maeda T."/>
            <person name="Takahashi S."/>
            <person name="Yoshida T."/>
            <person name="Shimamura S."/>
            <person name="Takaki Y."/>
            <person name="Nagai Y."/>
            <person name="Toyoda A."/>
            <person name="Suzuki Y."/>
            <person name="Arimoto A."/>
            <person name="Ishii H."/>
            <person name="Satoh N."/>
            <person name="Nishiyama T."/>
            <person name="Hasebe M."/>
            <person name="Maruyama T."/>
            <person name="Minagawa J."/>
            <person name="Obokata J."/>
            <person name="Shigenobu S."/>
        </authorList>
    </citation>
    <scope>NUCLEOTIDE SEQUENCE [LARGE SCALE GENOMIC DNA]</scope>
</reference>
<protein>
    <submittedName>
        <fullName evidence="3">Atrial natriuretic peptide clearance receptor</fullName>
    </submittedName>
</protein>
<feature type="transmembrane region" description="Helical" evidence="2">
    <location>
        <begin position="38"/>
        <end position="55"/>
    </location>
</feature>
<evidence type="ECO:0000256" key="1">
    <source>
        <dbReference type="SAM" id="MobiDB-lite"/>
    </source>
</evidence>
<name>A0AAV4D679_9GAST</name>
<feature type="compositionally biased region" description="Acidic residues" evidence="1">
    <location>
        <begin position="14"/>
        <end position="31"/>
    </location>
</feature>
<comment type="caution">
    <text evidence="3">The sequence shown here is derived from an EMBL/GenBank/DDBJ whole genome shotgun (WGS) entry which is preliminary data.</text>
</comment>
<sequence length="119" mass="13326">MNHDPTLLSQDVHNDDDNDHDEYDDDINGDGNYDDNDVMLNVAMVMMTFLVILIMEMTMMAMIIRVKWYDTQCTAKAALAAAVDARRDFDPDLILGPPCSAGKVLVSRVCHVISRTDCT</sequence>
<gene>
    <name evidence="3" type="ORF">PoB_006612700</name>
</gene>